<evidence type="ECO:0000256" key="2">
    <source>
        <dbReference type="ARBA" id="ARBA00022670"/>
    </source>
</evidence>
<dbReference type="CDD" id="cd01647">
    <property type="entry name" value="RT_LTR"/>
    <property type="match status" value="1"/>
</dbReference>
<dbReference type="InterPro" id="IPR000953">
    <property type="entry name" value="Chromo/chromo_shadow_dom"/>
</dbReference>
<name>A0A507C913_9FUNG</name>
<dbReference type="InterPro" id="IPR041588">
    <property type="entry name" value="Integrase_H2C2"/>
</dbReference>
<dbReference type="VEuPathDB" id="FungiDB:SeMB42_g04126"/>
<dbReference type="PANTHER" id="PTHR37984">
    <property type="entry name" value="PROTEIN CBG26694"/>
    <property type="match status" value="1"/>
</dbReference>
<dbReference type="InterPro" id="IPR000477">
    <property type="entry name" value="RT_dom"/>
</dbReference>
<dbReference type="CDD" id="cd09274">
    <property type="entry name" value="RNase_HI_RT_Ty3"/>
    <property type="match status" value="1"/>
</dbReference>
<evidence type="ECO:0000313" key="20">
    <source>
        <dbReference type="Proteomes" id="UP000320475"/>
    </source>
</evidence>
<feature type="domain" description="Reverse transcriptase" evidence="17">
    <location>
        <begin position="741"/>
        <end position="923"/>
    </location>
</feature>
<dbReference type="Pfam" id="PF17921">
    <property type="entry name" value="Integrase_H2C2"/>
    <property type="match status" value="1"/>
</dbReference>
<evidence type="ECO:0000256" key="6">
    <source>
        <dbReference type="ARBA" id="ARBA00022723"/>
    </source>
</evidence>
<dbReference type="EC" id="2.7.7.49" evidence="1"/>
<dbReference type="Pfam" id="PF00078">
    <property type="entry name" value="RVT_1"/>
    <property type="match status" value="1"/>
</dbReference>
<dbReference type="GO" id="GO:0006508">
    <property type="term" value="P:proteolysis"/>
    <property type="evidence" value="ECO:0007669"/>
    <property type="project" value="UniProtKB-KW"/>
</dbReference>
<evidence type="ECO:0000256" key="9">
    <source>
        <dbReference type="ARBA" id="ARBA00022801"/>
    </source>
</evidence>
<keyword evidence="5" id="KW-0540">Nuclease</keyword>
<dbReference type="InterPro" id="IPR050951">
    <property type="entry name" value="Retrovirus_Pol_polyprotein"/>
</dbReference>
<dbReference type="PROSITE" id="PS00141">
    <property type="entry name" value="ASP_PROTEASE"/>
    <property type="match status" value="1"/>
</dbReference>
<dbReference type="Pfam" id="PF03732">
    <property type="entry name" value="Retrotrans_gag"/>
    <property type="match status" value="1"/>
</dbReference>
<evidence type="ECO:0000256" key="15">
    <source>
        <dbReference type="ARBA" id="ARBA00023172"/>
    </source>
</evidence>
<keyword evidence="10" id="KW-0460">Magnesium</keyword>
<keyword evidence="14" id="KW-0238">DNA-binding</keyword>
<dbReference type="PROSITE" id="PS50013">
    <property type="entry name" value="CHROMO_2"/>
    <property type="match status" value="1"/>
</dbReference>
<dbReference type="GO" id="GO:0003964">
    <property type="term" value="F:RNA-directed DNA polymerase activity"/>
    <property type="evidence" value="ECO:0007669"/>
    <property type="project" value="UniProtKB-KW"/>
</dbReference>
<dbReference type="InterPro" id="IPR005162">
    <property type="entry name" value="Retrotrans_gag_dom"/>
</dbReference>
<dbReference type="GO" id="GO:0006310">
    <property type="term" value="P:DNA recombination"/>
    <property type="evidence" value="ECO:0007669"/>
    <property type="project" value="UniProtKB-KW"/>
</dbReference>
<dbReference type="Gene3D" id="3.30.70.270">
    <property type="match status" value="2"/>
</dbReference>
<dbReference type="InterPro" id="IPR043502">
    <property type="entry name" value="DNA/RNA_pol_sf"/>
</dbReference>
<dbReference type="FunFam" id="3.30.70.270:FF:000020">
    <property type="entry name" value="Transposon Tf2-6 polyprotein-like Protein"/>
    <property type="match status" value="1"/>
</dbReference>
<keyword evidence="8" id="KW-0255">Endonuclease</keyword>
<dbReference type="GO" id="GO:0003887">
    <property type="term" value="F:DNA-directed DNA polymerase activity"/>
    <property type="evidence" value="ECO:0007669"/>
    <property type="project" value="UniProtKB-KW"/>
</dbReference>
<dbReference type="InterPro" id="IPR001969">
    <property type="entry name" value="Aspartic_peptidase_AS"/>
</dbReference>
<keyword evidence="9" id="KW-0378">Hydrolase</keyword>
<dbReference type="SUPFAM" id="SSF53098">
    <property type="entry name" value="Ribonuclease H-like"/>
    <property type="match status" value="1"/>
</dbReference>
<evidence type="ECO:0000259" key="18">
    <source>
        <dbReference type="PROSITE" id="PS50994"/>
    </source>
</evidence>
<dbReference type="Gene3D" id="2.40.70.10">
    <property type="entry name" value="Acid Proteases"/>
    <property type="match status" value="1"/>
</dbReference>
<evidence type="ECO:0000256" key="7">
    <source>
        <dbReference type="ARBA" id="ARBA00022750"/>
    </source>
</evidence>
<dbReference type="Pfam" id="PF00385">
    <property type="entry name" value="Chromo"/>
    <property type="match status" value="1"/>
</dbReference>
<evidence type="ECO:0000256" key="5">
    <source>
        <dbReference type="ARBA" id="ARBA00022722"/>
    </source>
</evidence>
<dbReference type="SMART" id="SM00298">
    <property type="entry name" value="CHROMO"/>
    <property type="match status" value="1"/>
</dbReference>
<evidence type="ECO:0000256" key="11">
    <source>
        <dbReference type="ARBA" id="ARBA00022908"/>
    </source>
</evidence>
<comment type="caution">
    <text evidence="19">The sequence shown here is derived from an EMBL/GenBank/DDBJ whole genome shotgun (WGS) entry which is preliminary data.</text>
</comment>
<keyword evidence="2" id="KW-0645">Protease</keyword>
<dbReference type="EMBL" id="QEAM01000739">
    <property type="protein sequence ID" value="TPX35838.1"/>
    <property type="molecule type" value="Genomic_DNA"/>
</dbReference>
<proteinExistence type="predicted"/>
<evidence type="ECO:0000256" key="13">
    <source>
        <dbReference type="ARBA" id="ARBA00022932"/>
    </source>
</evidence>
<reference evidence="19 20" key="1">
    <citation type="journal article" date="2019" name="Sci. Rep.">
        <title>Comparative genomics of chytrid fungi reveal insights into the obligate biotrophic and pathogenic lifestyle of Synchytrium endobioticum.</title>
        <authorList>
            <person name="van de Vossenberg B.T.L.H."/>
            <person name="Warris S."/>
            <person name="Nguyen H.D.T."/>
            <person name="van Gent-Pelzer M.P.E."/>
            <person name="Joly D.L."/>
            <person name="van de Geest H.C."/>
            <person name="Bonants P.J.M."/>
            <person name="Smith D.S."/>
            <person name="Levesque C.A."/>
            <person name="van der Lee T.A.J."/>
        </authorList>
    </citation>
    <scope>NUCLEOTIDE SEQUENCE [LARGE SCALE GENOMIC DNA]</scope>
    <source>
        <strain evidence="19 20">LEV6574</strain>
    </source>
</reference>
<evidence type="ECO:0000256" key="12">
    <source>
        <dbReference type="ARBA" id="ARBA00022918"/>
    </source>
</evidence>
<evidence type="ECO:0000259" key="17">
    <source>
        <dbReference type="PROSITE" id="PS50878"/>
    </source>
</evidence>
<dbReference type="PANTHER" id="PTHR37984:SF5">
    <property type="entry name" value="PROTEIN NYNRIN-LIKE"/>
    <property type="match status" value="1"/>
</dbReference>
<dbReference type="VEuPathDB" id="FungiDB:SeMB42_g04823"/>
<dbReference type="InterPro" id="IPR021109">
    <property type="entry name" value="Peptidase_aspartic_dom_sf"/>
</dbReference>
<sequence>MNILETDRYDIMMLESEIKEWERDLLDARSVVLPSGPTPTAVQAAQIAKDKTIADLKAKLDTGRRDLRTMVRDAKDAYAKWVATAATSSTSTSSTAPVTTAPTAPAAVAAPASNKMKIADPERFGGDVESYDAFKLQCLDVLSLRDITNDDKKIRYFGSRMYGMALEWYQMYAKVRTSNLAMAPATPEETERRTREFHYFEQEMDEQFRDPLAVQSYRSKLRRAEQGNMSFPNYITYFENLAIKANMDLDTQTGTFMESLQPEILQTWHPTSIPSTWRELVNSLRVHVQVRNNLRQTQQNAKKRHNPIILNQSLSYSKTSSQDQVSKSSSIRGNPSKPWAYVTDSNSATYKERLSQGWCTRCGMASHKTEVCPTYPVSATGRDNYNKWVKIRSASKNVVATSDDTRKVTLKTSNKEKVVAVKEIDDDDDDDDVFGDDVAYGIYDSDSDSDDQNTLIPSAYLICAMSQRTPPRLMLVEFTLQTKTKKNKVHGKALLDSGASRSYLGSRFVNRYTIPTSPLIKCQKVTLADGKTSSSITHTTLPCLLSIGKHNERIELPILPTTMFDMILGLDWLTFHNPTVDWENRFLKFEGYGCKHPIGQHQVTRFKAKQEGNKQEILGKVQSPFSPSPCPVTSNHVNQTTSELPINSMNNGPIEFKPPPIDAESNGGSSGAKRKELEGWPISEFPTVFSQDKQNYLPDSRPGWDFDVKFKEGADLPKPRSLFKLPLHHKKLVEEYIRSEISAGKLRPSNSPVAANLFFVPKNDSKELRPCVDYRDLNKVTVDDRYPLPPLSELVQQLAGADWYSKFDLRWGYNNLRVKEGSEWKLALRCHLGLFEPTVMPFGPKQAPAVMQRFISSHCQDMVDEGWLVNLLDDFVIRTSGDQKQHTEHIRRFLQRLMELKVLLKPSKCLFYKKEVPFVGYVVSSEGYRKQPEKMAAISKWGVPTNAKEVRAFLGYVNFYRPFCRNLSLVAKPLFDLTTLKKKFQWGEEHDNAFTTIKQLLTEDVPLMFPKESEPFYLFFDASDLGVGAVLQQKDGQGNLRPLEYYSKKWNGAEYNYSTPDKELYALILSLKHWYPVLYSAEKIIVHTDHKSLRDFSKTQLLKPRHARWALVLEDFSGRLTINWIPGKKNIVADAISRDPRFNLKAEEVMTNRMQVIIPPEVFPPEMQDSINSIQKRDDQIDLSDDEEKRKEVLEICHDSALAGHYGVAKTFELILRRYWWKGILYDVREYVKSCDVCQRNKNHPLAPSGKLMPLPIPERNWQHLTLDFIVKLPKSDGFDAILVVVDRRSKACVLTPTHESITAEETAHLLWDKVVCRYGVPSSLVSDRGPQFRSKLWKGLHERLGTKVNLSSAYHPQTDGQSERLNQELEAYLRCFSSFEQDNWAPLLPQAEFVHNNSFHSTIGMSPFCAMYGHDAEIGLLEKSNVSITIQSPTADTVKKRFQDINKVLHFHFEKAQNRHKKAADESRREEPKLEIGDEVMISTRNVRTNRPSKKLDYKWIGPYYVKRRINPVAFEIELPHNLKIHNVFHVSLLKRYNRPSDPSRQLPKPPPLRVLEDEEYDIREVLDVRRRGRGFEYLIWWEGYPKAESTWEPQRVLNDDNMLQEWHKRNPNKPSPHFE</sequence>
<dbReference type="Pfam" id="PF24626">
    <property type="entry name" value="SH3_Tf2-1"/>
    <property type="match status" value="1"/>
</dbReference>
<dbReference type="Gene3D" id="2.40.50.40">
    <property type="match status" value="1"/>
</dbReference>
<evidence type="ECO:0000313" key="19">
    <source>
        <dbReference type="EMBL" id="TPX35838.1"/>
    </source>
</evidence>
<dbReference type="PROSITE" id="PS50878">
    <property type="entry name" value="RT_POL"/>
    <property type="match status" value="1"/>
</dbReference>
<dbReference type="InterPro" id="IPR016197">
    <property type="entry name" value="Chromo-like_dom_sf"/>
</dbReference>
<dbReference type="InterPro" id="IPR023780">
    <property type="entry name" value="Chromo_domain"/>
</dbReference>
<protein>
    <recommendedName>
        <fullName evidence="1">RNA-directed DNA polymerase</fullName>
        <ecNumber evidence="1">2.7.7.49</ecNumber>
    </recommendedName>
</protein>
<dbReference type="PROSITE" id="PS50994">
    <property type="entry name" value="INTEGRASE"/>
    <property type="match status" value="1"/>
</dbReference>
<evidence type="ECO:0000256" key="1">
    <source>
        <dbReference type="ARBA" id="ARBA00012493"/>
    </source>
</evidence>
<dbReference type="InterPro" id="IPR041373">
    <property type="entry name" value="RT_RNaseH"/>
</dbReference>
<dbReference type="GO" id="GO:0005634">
    <property type="term" value="C:nucleus"/>
    <property type="evidence" value="ECO:0007669"/>
    <property type="project" value="UniProtKB-ARBA"/>
</dbReference>
<dbReference type="InterPro" id="IPR056924">
    <property type="entry name" value="SH3_Tf2-1"/>
</dbReference>
<dbReference type="Gene3D" id="1.10.340.70">
    <property type="match status" value="1"/>
</dbReference>
<dbReference type="Pfam" id="PF17917">
    <property type="entry name" value="RT_RNaseH"/>
    <property type="match status" value="1"/>
</dbReference>
<dbReference type="FunFam" id="1.10.340.70:FF:000001">
    <property type="entry name" value="Retrovirus-related Pol polyprotein from transposon gypsy-like Protein"/>
    <property type="match status" value="1"/>
</dbReference>
<dbReference type="Pfam" id="PF00665">
    <property type="entry name" value="rve"/>
    <property type="match status" value="1"/>
</dbReference>
<keyword evidence="12" id="KW-0695">RNA-directed DNA polymerase</keyword>
<feature type="domain" description="Chromo" evidence="16">
    <location>
        <begin position="1562"/>
        <end position="1620"/>
    </location>
</feature>
<dbReference type="Proteomes" id="UP000320475">
    <property type="component" value="Unassembled WGS sequence"/>
</dbReference>
<dbReference type="Gene3D" id="3.30.420.10">
    <property type="entry name" value="Ribonuclease H-like superfamily/Ribonuclease H"/>
    <property type="match status" value="1"/>
</dbReference>
<dbReference type="GO" id="GO:0004519">
    <property type="term" value="F:endonuclease activity"/>
    <property type="evidence" value="ECO:0007669"/>
    <property type="project" value="UniProtKB-KW"/>
</dbReference>
<evidence type="ECO:0000256" key="4">
    <source>
        <dbReference type="ARBA" id="ARBA00022695"/>
    </source>
</evidence>
<dbReference type="OrthoDB" id="4488294at2759"/>
<feature type="domain" description="Integrase catalytic" evidence="18">
    <location>
        <begin position="1252"/>
        <end position="1416"/>
    </location>
</feature>
<dbReference type="GO" id="GO:0003677">
    <property type="term" value="F:DNA binding"/>
    <property type="evidence" value="ECO:0007669"/>
    <property type="project" value="UniProtKB-KW"/>
</dbReference>
<keyword evidence="6" id="KW-0479">Metal-binding</keyword>
<accession>A0A507C913</accession>
<dbReference type="GO" id="GO:0046872">
    <property type="term" value="F:metal ion binding"/>
    <property type="evidence" value="ECO:0007669"/>
    <property type="project" value="UniProtKB-KW"/>
</dbReference>
<keyword evidence="7" id="KW-0064">Aspartyl protease</keyword>
<dbReference type="Gene3D" id="3.10.10.10">
    <property type="entry name" value="HIV Type 1 Reverse Transcriptase, subunit A, domain 1"/>
    <property type="match status" value="1"/>
</dbReference>
<gene>
    <name evidence="19" type="ORF">SeLEV6574_g08140</name>
</gene>
<evidence type="ECO:0000259" key="16">
    <source>
        <dbReference type="PROSITE" id="PS50013"/>
    </source>
</evidence>
<dbReference type="GO" id="GO:0015074">
    <property type="term" value="P:DNA integration"/>
    <property type="evidence" value="ECO:0007669"/>
    <property type="project" value="UniProtKB-KW"/>
</dbReference>
<dbReference type="CDD" id="cd00024">
    <property type="entry name" value="CD_CSD"/>
    <property type="match status" value="1"/>
</dbReference>
<keyword evidence="11" id="KW-0229">DNA integration</keyword>
<dbReference type="GO" id="GO:0004190">
    <property type="term" value="F:aspartic-type endopeptidase activity"/>
    <property type="evidence" value="ECO:0007669"/>
    <property type="project" value="UniProtKB-KW"/>
</dbReference>
<dbReference type="Pfam" id="PF08284">
    <property type="entry name" value="RVP_2"/>
    <property type="match status" value="1"/>
</dbReference>
<keyword evidence="15" id="KW-0233">DNA recombination</keyword>
<dbReference type="SUPFAM" id="SSF50630">
    <property type="entry name" value="Acid proteases"/>
    <property type="match status" value="1"/>
</dbReference>
<dbReference type="InterPro" id="IPR043128">
    <property type="entry name" value="Rev_trsase/Diguanyl_cyclase"/>
</dbReference>
<dbReference type="InterPro" id="IPR012337">
    <property type="entry name" value="RNaseH-like_sf"/>
</dbReference>
<keyword evidence="13" id="KW-0239">DNA-directed DNA polymerase</keyword>
<keyword evidence="4" id="KW-0548">Nucleotidyltransferase</keyword>
<dbReference type="CDD" id="cd00303">
    <property type="entry name" value="retropepsin_like"/>
    <property type="match status" value="1"/>
</dbReference>
<dbReference type="FunFam" id="3.30.420.10:FF:000032">
    <property type="entry name" value="Retrovirus-related Pol polyprotein from transposon 297-like Protein"/>
    <property type="match status" value="1"/>
</dbReference>
<evidence type="ECO:0000256" key="8">
    <source>
        <dbReference type="ARBA" id="ARBA00022759"/>
    </source>
</evidence>
<evidence type="ECO:0000256" key="14">
    <source>
        <dbReference type="ARBA" id="ARBA00023125"/>
    </source>
</evidence>
<keyword evidence="3" id="KW-0808">Transferase</keyword>
<dbReference type="Gene3D" id="3.10.20.370">
    <property type="match status" value="1"/>
</dbReference>
<evidence type="ECO:0000256" key="3">
    <source>
        <dbReference type="ARBA" id="ARBA00022679"/>
    </source>
</evidence>
<dbReference type="InterPro" id="IPR001584">
    <property type="entry name" value="Integrase_cat-core"/>
</dbReference>
<dbReference type="SUPFAM" id="SSF56672">
    <property type="entry name" value="DNA/RNA polymerases"/>
    <property type="match status" value="1"/>
</dbReference>
<dbReference type="SUPFAM" id="SSF54160">
    <property type="entry name" value="Chromo domain-like"/>
    <property type="match status" value="1"/>
</dbReference>
<evidence type="ECO:0000256" key="10">
    <source>
        <dbReference type="ARBA" id="ARBA00022842"/>
    </source>
</evidence>
<organism evidence="19 20">
    <name type="scientific">Synchytrium endobioticum</name>
    <dbReference type="NCBI Taxonomy" id="286115"/>
    <lineage>
        <taxon>Eukaryota</taxon>
        <taxon>Fungi</taxon>
        <taxon>Fungi incertae sedis</taxon>
        <taxon>Chytridiomycota</taxon>
        <taxon>Chytridiomycota incertae sedis</taxon>
        <taxon>Chytridiomycetes</taxon>
        <taxon>Synchytriales</taxon>
        <taxon>Synchytriaceae</taxon>
        <taxon>Synchytrium</taxon>
    </lineage>
</organism>
<dbReference type="InterPro" id="IPR036397">
    <property type="entry name" value="RNaseH_sf"/>
</dbReference>